<accession>A0ABQ6KL03</accession>
<keyword evidence="4" id="KW-1185">Reference proteome</keyword>
<comment type="caution">
    <text evidence="3">The sequence shown here is derived from an EMBL/GenBank/DDBJ whole genome shotgun (WGS) entry which is preliminary data.</text>
</comment>
<evidence type="ECO:0000313" key="3">
    <source>
        <dbReference type="EMBL" id="GMG45870.1"/>
    </source>
</evidence>
<dbReference type="EMBL" id="BSYB01000016">
    <property type="protein sequence ID" value="GMG45870.1"/>
    <property type="molecule type" value="Genomic_DNA"/>
</dbReference>
<gene>
    <name evidence="3" type="ORF">Aory05_000473800</name>
</gene>
<evidence type="ECO:0000256" key="1">
    <source>
        <dbReference type="SAM" id="MobiDB-lite"/>
    </source>
</evidence>
<feature type="compositionally biased region" description="Polar residues" evidence="1">
    <location>
        <begin position="107"/>
        <end position="118"/>
    </location>
</feature>
<proteinExistence type="predicted"/>
<sequence>MPIFSTSILSSSNKMYRAWIIISLILSVFAIADPGGESSTGGDGFKGGLRRISSKIGNSVIHPRRELHVCSKVEATTLKQWDRTRWHIVAQCPQRDVGKLHKHKPGETQQQDAPNPNENPGVGVSRLPIDKCLGWDEQNGLFTWTKKYVYHSMLYCRFLCHDGQLMDLVAMALRRAIARIAK</sequence>
<feature type="signal peptide" evidence="2">
    <location>
        <begin position="1"/>
        <end position="32"/>
    </location>
</feature>
<dbReference type="Proteomes" id="UP001165189">
    <property type="component" value="Unassembled WGS sequence"/>
</dbReference>
<feature type="region of interest" description="Disordered" evidence="1">
    <location>
        <begin position="97"/>
        <end position="121"/>
    </location>
</feature>
<protein>
    <submittedName>
        <fullName evidence="3">Unnamed protein product</fullName>
    </submittedName>
</protein>
<reference evidence="3" key="1">
    <citation type="submission" date="2023-04" db="EMBL/GenBank/DDBJ databases">
        <title>Aspergillus oryzae var. brunneus NBRC 4377.</title>
        <authorList>
            <person name="Ichikawa N."/>
            <person name="Sato H."/>
            <person name="Tonouchi N."/>
        </authorList>
    </citation>
    <scope>NUCLEOTIDE SEQUENCE</scope>
    <source>
        <strain evidence="3">NBRC 4377</strain>
    </source>
</reference>
<organism evidence="3 4">
    <name type="scientific">Aspergillus oryzae var. brunneus</name>
    <dbReference type="NCBI Taxonomy" id="332754"/>
    <lineage>
        <taxon>Eukaryota</taxon>
        <taxon>Fungi</taxon>
        <taxon>Dikarya</taxon>
        <taxon>Ascomycota</taxon>
        <taxon>Pezizomycotina</taxon>
        <taxon>Eurotiomycetes</taxon>
        <taxon>Eurotiomycetidae</taxon>
        <taxon>Eurotiales</taxon>
        <taxon>Aspergillaceae</taxon>
        <taxon>Aspergillus</taxon>
        <taxon>Aspergillus subgen. Circumdati</taxon>
    </lineage>
</organism>
<keyword evidence="2" id="KW-0732">Signal</keyword>
<evidence type="ECO:0000256" key="2">
    <source>
        <dbReference type="SAM" id="SignalP"/>
    </source>
</evidence>
<feature type="chain" id="PRO_5045598695" evidence="2">
    <location>
        <begin position="33"/>
        <end position="182"/>
    </location>
</feature>
<evidence type="ECO:0000313" key="4">
    <source>
        <dbReference type="Proteomes" id="UP001165189"/>
    </source>
</evidence>
<name>A0ABQ6KL03_ASPOZ</name>